<proteinExistence type="inferred from homology"/>
<evidence type="ECO:0000313" key="4">
    <source>
        <dbReference type="Proteomes" id="UP000618319"/>
    </source>
</evidence>
<dbReference type="SUPFAM" id="SSF109854">
    <property type="entry name" value="DinB/YfiT-like putative metalloenzymes"/>
    <property type="match status" value="1"/>
</dbReference>
<reference evidence="3 4" key="1">
    <citation type="submission" date="2018-02" db="EMBL/GenBank/DDBJ databases">
        <title>Sphingobacterium KA21.</title>
        <authorList>
            <person name="Vasarhelyi B.M."/>
            <person name="Deshmukh S."/>
            <person name="Balint B."/>
            <person name="Kukolya J."/>
        </authorList>
    </citation>
    <scope>NUCLEOTIDE SEQUENCE [LARGE SCALE GENOMIC DNA]</scope>
    <source>
        <strain evidence="3 4">Ka21</strain>
    </source>
</reference>
<sequence length="155" mass="18213">MNKAIISKEELLNHWQGHRTLTRKTIEKFPEQELFSFSIGGMRTFSELVKELLSIAGPGLEGIVNNSTDGYNHNLPLNAKEELLAKWDLETPRINELYSQISEERFHENFNLFGEYAFPVIQNIQYFIDNEIHHRAQGFVYLRALNIEPPFFWDR</sequence>
<comment type="caution">
    <text evidence="3">The sequence shown here is derived from an EMBL/GenBank/DDBJ whole genome shotgun (WGS) entry which is preliminary data.</text>
</comment>
<organism evidence="3 4">
    <name type="scientific">Sphingobacterium pedocola</name>
    <dbReference type="NCBI Taxonomy" id="2082722"/>
    <lineage>
        <taxon>Bacteria</taxon>
        <taxon>Pseudomonadati</taxon>
        <taxon>Bacteroidota</taxon>
        <taxon>Sphingobacteriia</taxon>
        <taxon>Sphingobacteriales</taxon>
        <taxon>Sphingobacteriaceae</taxon>
        <taxon>Sphingobacterium</taxon>
    </lineage>
</organism>
<gene>
    <name evidence="3" type="ORF">C4F40_09370</name>
</gene>
<dbReference type="EMBL" id="PSKQ01000018">
    <property type="protein sequence ID" value="MBE8720929.1"/>
    <property type="molecule type" value="Genomic_DNA"/>
</dbReference>
<dbReference type="RefSeq" id="WP_196940737.1">
    <property type="nucleotide sequence ID" value="NZ_MU158691.1"/>
</dbReference>
<dbReference type="InterPro" id="IPR007837">
    <property type="entry name" value="DinB"/>
</dbReference>
<dbReference type="InterPro" id="IPR034660">
    <property type="entry name" value="DinB/YfiT-like"/>
</dbReference>
<comment type="similarity">
    <text evidence="1">Belongs to the DinB family.</text>
</comment>
<accession>A0ABR9T6F7</accession>
<dbReference type="Proteomes" id="UP000618319">
    <property type="component" value="Unassembled WGS sequence"/>
</dbReference>
<dbReference type="Pfam" id="PF05163">
    <property type="entry name" value="DinB"/>
    <property type="match status" value="1"/>
</dbReference>
<keyword evidence="2" id="KW-0479">Metal-binding</keyword>
<protein>
    <submittedName>
        <fullName evidence="3">Damage-inducible protein DinB</fullName>
    </submittedName>
</protein>
<keyword evidence="4" id="KW-1185">Reference proteome</keyword>
<evidence type="ECO:0000256" key="1">
    <source>
        <dbReference type="ARBA" id="ARBA00008635"/>
    </source>
</evidence>
<dbReference type="Gene3D" id="1.20.120.450">
    <property type="entry name" value="dinb family like domain"/>
    <property type="match status" value="1"/>
</dbReference>
<name>A0ABR9T6F7_9SPHI</name>
<evidence type="ECO:0000256" key="2">
    <source>
        <dbReference type="ARBA" id="ARBA00022723"/>
    </source>
</evidence>
<evidence type="ECO:0000313" key="3">
    <source>
        <dbReference type="EMBL" id="MBE8720929.1"/>
    </source>
</evidence>